<dbReference type="Gene3D" id="3.30.470.20">
    <property type="entry name" value="ATP-grasp fold, B domain"/>
    <property type="match status" value="1"/>
</dbReference>
<dbReference type="Pfam" id="PF01820">
    <property type="entry name" value="Dala_Dala_lig_N"/>
    <property type="match status" value="1"/>
</dbReference>
<dbReference type="GO" id="GO:0016874">
    <property type="term" value="F:ligase activity"/>
    <property type="evidence" value="ECO:0007669"/>
    <property type="project" value="UniProtKB-KW"/>
</dbReference>
<dbReference type="PROSITE" id="PS50975">
    <property type="entry name" value="ATP_GRASP"/>
    <property type="match status" value="1"/>
</dbReference>
<feature type="region of interest" description="Disordered" evidence="12">
    <location>
        <begin position="1"/>
        <end position="26"/>
    </location>
</feature>
<evidence type="ECO:0000256" key="4">
    <source>
        <dbReference type="ARBA" id="ARBA00022598"/>
    </source>
</evidence>
<evidence type="ECO:0000256" key="5">
    <source>
        <dbReference type="ARBA" id="ARBA00022741"/>
    </source>
</evidence>
<evidence type="ECO:0000256" key="11">
    <source>
        <dbReference type="PROSITE-ProRule" id="PRU00409"/>
    </source>
</evidence>
<dbReference type="InterPro" id="IPR011761">
    <property type="entry name" value="ATP-grasp"/>
</dbReference>
<keyword evidence="7 10" id="KW-0133">Cell shape</keyword>
<comment type="catalytic activity">
    <reaction evidence="10">
        <text>2 D-alanine + ATP = D-alanyl-D-alanine + ADP + phosphate + H(+)</text>
        <dbReference type="Rhea" id="RHEA:11224"/>
        <dbReference type="ChEBI" id="CHEBI:15378"/>
        <dbReference type="ChEBI" id="CHEBI:30616"/>
        <dbReference type="ChEBI" id="CHEBI:43474"/>
        <dbReference type="ChEBI" id="CHEBI:57416"/>
        <dbReference type="ChEBI" id="CHEBI:57822"/>
        <dbReference type="ChEBI" id="CHEBI:456216"/>
        <dbReference type="EC" id="6.3.2.4"/>
    </reaction>
</comment>
<dbReference type="SUPFAM" id="SSF56059">
    <property type="entry name" value="Glutathione synthetase ATP-binding domain-like"/>
    <property type="match status" value="1"/>
</dbReference>
<evidence type="ECO:0000256" key="12">
    <source>
        <dbReference type="SAM" id="MobiDB-lite"/>
    </source>
</evidence>
<feature type="compositionally biased region" description="Basic and acidic residues" evidence="12">
    <location>
        <begin position="1"/>
        <end position="19"/>
    </location>
</feature>
<keyword evidence="8 10" id="KW-0573">Peptidoglycan synthesis</keyword>
<dbReference type="Proteomes" id="UP000641803">
    <property type="component" value="Unassembled WGS sequence"/>
</dbReference>
<dbReference type="Gene3D" id="3.30.1490.20">
    <property type="entry name" value="ATP-grasp fold, A domain"/>
    <property type="match status" value="1"/>
</dbReference>
<keyword evidence="15" id="KW-1185">Reference proteome</keyword>
<dbReference type="HAMAP" id="MF_00047">
    <property type="entry name" value="Dala_Dala_lig"/>
    <property type="match status" value="1"/>
</dbReference>
<comment type="subcellular location">
    <subcellularLocation>
        <location evidence="1 10">Cytoplasm</location>
    </subcellularLocation>
</comment>
<dbReference type="NCBIfam" id="TIGR01205">
    <property type="entry name" value="D_ala_D_alaTIGR"/>
    <property type="match status" value="1"/>
</dbReference>
<name>A0ABR8RPX6_9CELL</name>
<dbReference type="InterPro" id="IPR005905">
    <property type="entry name" value="D_ala_D_ala"/>
</dbReference>
<dbReference type="Gene3D" id="3.40.50.20">
    <property type="match status" value="1"/>
</dbReference>
<keyword evidence="4 10" id="KW-0436">Ligase</keyword>
<dbReference type="Pfam" id="PF07478">
    <property type="entry name" value="Dala_Dala_lig_C"/>
    <property type="match status" value="1"/>
</dbReference>
<evidence type="ECO:0000256" key="7">
    <source>
        <dbReference type="ARBA" id="ARBA00022960"/>
    </source>
</evidence>
<evidence type="ECO:0000256" key="10">
    <source>
        <dbReference type="HAMAP-Rule" id="MF_00047"/>
    </source>
</evidence>
<comment type="similarity">
    <text evidence="2 10">Belongs to the D-alanine--D-alanine ligase family.</text>
</comment>
<evidence type="ECO:0000313" key="15">
    <source>
        <dbReference type="Proteomes" id="UP000641803"/>
    </source>
</evidence>
<proteinExistence type="inferred from homology"/>
<evidence type="ECO:0000256" key="8">
    <source>
        <dbReference type="ARBA" id="ARBA00022984"/>
    </source>
</evidence>
<evidence type="ECO:0000259" key="13">
    <source>
        <dbReference type="PROSITE" id="PS50975"/>
    </source>
</evidence>
<evidence type="ECO:0000256" key="9">
    <source>
        <dbReference type="ARBA" id="ARBA00023316"/>
    </source>
</evidence>
<dbReference type="InterPro" id="IPR011095">
    <property type="entry name" value="Dala_Dala_lig_C"/>
</dbReference>
<evidence type="ECO:0000256" key="2">
    <source>
        <dbReference type="ARBA" id="ARBA00010871"/>
    </source>
</evidence>
<dbReference type="PROSITE" id="PS00843">
    <property type="entry name" value="DALA_DALA_LIGASE_1"/>
    <property type="match status" value="1"/>
</dbReference>
<reference evidence="14 15" key="1">
    <citation type="submission" date="2020-08" db="EMBL/GenBank/DDBJ databases">
        <title>A Genomic Blueprint of the Chicken Gut Microbiome.</title>
        <authorList>
            <person name="Gilroy R."/>
            <person name="Ravi A."/>
            <person name="Getino M."/>
            <person name="Pursley I."/>
            <person name="Horton D.L."/>
            <person name="Alikhan N.-F."/>
            <person name="Baker D."/>
            <person name="Gharbi K."/>
            <person name="Hall N."/>
            <person name="Watson M."/>
            <person name="Adriaenssens E.M."/>
            <person name="Foster-Nyarko E."/>
            <person name="Jarju S."/>
            <person name="Secka A."/>
            <person name="Antonio M."/>
            <person name="Oren A."/>
            <person name="Chaudhuri R."/>
            <person name="La Ragione R.M."/>
            <person name="Hildebrand F."/>
            <person name="Pallen M.J."/>
        </authorList>
    </citation>
    <scope>NUCLEOTIDE SEQUENCE [LARGE SCALE GENOMIC DNA]</scope>
    <source>
        <strain evidence="14 15">Sa4CUA1</strain>
    </source>
</reference>
<keyword evidence="5 11" id="KW-0547">Nucleotide-binding</keyword>
<dbReference type="PIRSF" id="PIRSF039102">
    <property type="entry name" value="Ddl/VanB"/>
    <property type="match status" value="1"/>
</dbReference>
<dbReference type="PANTHER" id="PTHR23132:SF23">
    <property type="entry name" value="D-ALANINE--D-ALANINE LIGASE B"/>
    <property type="match status" value="1"/>
</dbReference>
<dbReference type="EMBL" id="JACSQQ010000006">
    <property type="protein sequence ID" value="MBD7949828.1"/>
    <property type="molecule type" value="Genomic_DNA"/>
</dbReference>
<keyword evidence="3 10" id="KW-0963">Cytoplasm</keyword>
<organism evidence="14 15">
    <name type="scientific">Oerskovia rustica</name>
    <dbReference type="NCBI Taxonomy" id="2762237"/>
    <lineage>
        <taxon>Bacteria</taxon>
        <taxon>Bacillati</taxon>
        <taxon>Actinomycetota</taxon>
        <taxon>Actinomycetes</taxon>
        <taxon>Micrococcales</taxon>
        <taxon>Cellulomonadaceae</taxon>
        <taxon>Oerskovia</taxon>
    </lineage>
</organism>
<dbReference type="InterPro" id="IPR011127">
    <property type="entry name" value="Dala_Dala_lig_N"/>
</dbReference>
<feature type="domain" description="ATP-grasp" evidence="13">
    <location>
        <begin position="149"/>
        <end position="346"/>
    </location>
</feature>
<keyword evidence="6 11" id="KW-0067">ATP-binding</keyword>
<dbReference type="SUPFAM" id="SSF52440">
    <property type="entry name" value="PreATP-grasp domain"/>
    <property type="match status" value="1"/>
</dbReference>
<dbReference type="EC" id="6.3.2.4" evidence="10"/>
<sequence length="363" mass="36846">MGTATRETRETHETSEVGHAESGLAGTRTGARLRVAVIGGGRSCEHDVSLATAASIGDALEARDVDVVRLTIGRDGRWSDANGPLGAGVAVSLTAAVGILSGCDVAFPAVHGPRGEDGTLAGLLDLAGIPYVGSGVRGGALAMDKWATKLVAQALGIAVAEGTLVDARSPLPTVRAFPVVVKPVASGSSHGVAVARDDVELRESVARAGLLDDRVLVEDFVVGREIDVAVLETAGGARVVGPPLEIVVATGGVFDTADKYDGDPTFLLPAPVSPAEQTTLRDAALALFDTLGCRGVARFDFFLSPVHGLVLNEVNTMPGMTATSQVPKMFAALGTRYEDLVEGLVLAAAASTAGPAPTSGLAA</sequence>
<dbReference type="InterPro" id="IPR016185">
    <property type="entry name" value="PreATP-grasp_dom_sf"/>
</dbReference>
<dbReference type="PROSITE" id="PS00844">
    <property type="entry name" value="DALA_DALA_LIGASE_2"/>
    <property type="match status" value="1"/>
</dbReference>
<comment type="pathway">
    <text evidence="10">Cell wall biogenesis; peptidoglycan biosynthesis.</text>
</comment>
<evidence type="ECO:0000256" key="1">
    <source>
        <dbReference type="ARBA" id="ARBA00004496"/>
    </source>
</evidence>
<keyword evidence="9 10" id="KW-0961">Cell wall biogenesis/degradation</keyword>
<evidence type="ECO:0000313" key="14">
    <source>
        <dbReference type="EMBL" id="MBD7949828.1"/>
    </source>
</evidence>
<dbReference type="RefSeq" id="WP_191795323.1">
    <property type="nucleotide sequence ID" value="NZ_JACSQQ010000006.1"/>
</dbReference>
<protein>
    <recommendedName>
        <fullName evidence="10">D-alanine--D-alanine ligase</fullName>
        <ecNumber evidence="10">6.3.2.4</ecNumber>
    </recommendedName>
    <alternativeName>
        <fullName evidence="10">D-Ala-D-Ala ligase</fullName>
    </alternativeName>
    <alternativeName>
        <fullName evidence="10">D-alanylalanine synthetase</fullName>
    </alternativeName>
</protein>
<evidence type="ECO:0000256" key="3">
    <source>
        <dbReference type="ARBA" id="ARBA00022490"/>
    </source>
</evidence>
<comment type="caution">
    <text evidence="14">The sequence shown here is derived from an EMBL/GenBank/DDBJ whole genome shotgun (WGS) entry which is preliminary data.</text>
</comment>
<comment type="function">
    <text evidence="10">Cell wall formation.</text>
</comment>
<gene>
    <name evidence="10" type="primary">ddl</name>
    <name evidence="14" type="ORF">H9652_05345</name>
</gene>
<evidence type="ECO:0000256" key="6">
    <source>
        <dbReference type="ARBA" id="ARBA00022840"/>
    </source>
</evidence>
<dbReference type="PANTHER" id="PTHR23132">
    <property type="entry name" value="D-ALANINE--D-ALANINE LIGASE"/>
    <property type="match status" value="1"/>
</dbReference>
<dbReference type="InterPro" id="IPR013815">
    <property type="entry name" value="ATP_grasp_subdomain_1"/>
</dbReference>
<accession>A0ABR8RPX6</accession>
<dbReference type="InterPro" id="IPR000291">
    <property type="entry name" value="D-Ala_lig_Van_CS"/>
</dbReference>